<dbReference type="InterPro" id="IPR015421">
    <property type="entry name" value="PyrdxlP-dep_Trfase_major"/>
</dbReference>
<dbReference type="PANTHER" id="PTHR43092">
    <property type="entry name" value="L-CYSTEINE DESULFHYDRASE"/>
    <property type="match status" value="1"/>
</dbReference>
<accession>A0AA35XLY3</accession>
<dbReference type="EMBL" id="CASHTH010004488">
    <property type="protein sequence ID" value="CAI8058001.1"/>
    <property type="molecule type" value="Genomic_DNA"/>
</dbReference>
<dbReference type="InterPro" id="IPR015422">
    <property type="entry name" value="PyrdxlP-dep_Trfase_small"/>
</dbReference>
<evidence type="ECO:0000256" key="1">
    <source>
        <dbReference type="ARBA" id="ARBA00022898"/>
    </source>
</evidence>
<evidence type="ECO:0000259" key="2">
    <source>
        <dbReference type="Pfam" id="PF00266"/>
    </source>
</evidence>
<dbReference type="Pfam" id="PF00266">
    <property type="entry name" value="Aminotran_5"/>
    <property type="match status" value="1"/>
</dbReference>
<keyword evidence="4" id="KW-1185">Reference proteome</keyword>
<dbReference type="PANTHER" id="PTHR43092:SF2">
    <property type="entry name" value="HERCYNYLCYSTEINE SULFOXIDE LYASE"/>
    <property type="match status" value="1"/>
</dbReference>
<dbReference type="Gene3D" id="3.90.1150.10">
    <property type="entry name" value="Aspartate Aminotransferase, domain 1"/>
    <property type="match status" value="1"/>
</dbReference>
<dbReference type="SUPFAM" id="SSF53383">
    <property type="entry name" value="PLP-dependent transferases"/>
    <property type="match status" value="1"/>
</dbReference>
<reference evidence="3" key="1">
    <citation type="submission" date="2023-03" db="EMBL/GenBank/DDBJ databases">
        <authorList>
            <person name="Steffen K."/>
            <person name="Cardenas P."/>
        </authorList>
    </citation>
    <scope>NUCLEOTIDE SEQUENCE</scope>
</reference>
<name>A0AA35XLY3_GEOBA</name>
<dbReference type="InterPro" id="IPR000192">
    <property type="entry name" value="Aminotrans_V_dom"/>
</dbReference>
<evidence type="ECO:0000313" key="3">
    <source>
        <dbReference type="EMBL" id="CAI8058001.1"/>
    </source>
</evidence>
<organism evidence="3 4">
    <name type="scientific">Geodia barretti</name>
    <name type="common">Barrett's horny sponge</name>
    <dbReference type="NCBI Taxonomy" id="519541"/>
    <lineage>
        <taxon>Eukaryota</taxon>
        <taxon>Metazoa</taxon>
        <taxon>Porifera</taxon>
        <taxon>Demospongiae</taxon>
        <taxon>Heteroscleromorpha</taxon>
        <taxon>Tetractinellida</taxon>
        <taxon>Astrophorina</taxon>
        <taxon>Geodiidae</taxon>
        <taxon>Geodia</taxon>
    </lineage>
</organism>
<gene>
    <name evidence="3" type="ORF">GBAR_LOCUS31560</name>
</gene>
<dbReference type="InterPro" id="IPR015424">
    <property type="entry name" value="PyrdxlP-dep_Trfase"/>
</dbReference>
<keyword evidence="1" id="KW-0663">Pyridoxal phosphate</keyword>
<dbReference type="Gene3D" id="3.40.640.10">
    <property type="entry name" value="Type I PLP-dependent aspartate aminotransferase-like (Major domain)"/>
    <property type="match status" value="1"/>
</dbReference>
<comment type="caution">
    <text evidence="3">The sequence shown here is derived from an EMBL/GenBank/DDBJ whole genome shotgun (WGS) entry which is preliminary data.</text>
</comment>
<proteinExistence type="predicted"/>
<sequence>MATQCHSRGVEILVDGAHALGALPISMRDIGADYYVSNAHKWLCNPKGCGFLYVRTSLQRKVRPLVVSHGYDSGFSSSYIWSGLKDYSPFLALNTVLEFWQCCGPDKIRHYITTTAREAGEALVKSWGTELLANSSMFGSMVLVALPDAVGWTWSPEHGTFTGPFDYSHAELLQDKLYHNHQIEAPVKAIQGRLYVRISAHIYNTAQDYAKLAAAVNEINTQKLSMSG</sequence>
<dbReference type="Proteomes" id="UP001174909">
    <property type="component" value="Unassembled WGS sequence"/>
</dbReference>
<feature type="domain" description="Aminotransferase class V" evidence="2">
    <location>
        <begin position="2"/>
        <end position="132"/>
    </location>
</feature>
<evidence type="ECO:0000313" key="4">
    <source>
        <dbReference type="Proteomes" id="UP001174909"/>
    </source>
</evidence>
<dbReference type="AlphaFoldDB" id="A0AA35XLY3"/>
<protein>
    <submittedName>
        <fullName evidence="3">Probable L-cysteine desulfhydrase, chloroplastic</fullName>
    </submittedName>
</protein>